<keyword evidence="5" id="KW-1185">Reference proteome</keyword>
<name>A0A8X8KQR5_9RHOB</name>
<dbReference type="InterPro" id="IPR000917">
    <property type="entry name" value="Sulfatase_N"/>
</dbReference>
<dbReference type="InterPro" id="IPR011049">
    <property type="entry name" value="Serralysin-like_metalloprot_C"/>
</dbReference>
<dbReference type="SUPFAM" id="SSF51120">
    <property type="entry name" value="beta-Roll"/>
    <property type="match status" value="1"/>
</dbReference>
<dbReference type="SUPFAM" id="SSF53649">
    <property type="entry name" value="Alkaline phosphatase-like"/>
    <property type="match status" value="1"/>
</dbReference>
<dbReference type="Gene3D" id="2.150.10.10">
    <property type="entry name" value="Serralysin-like metalloprotease, C-terminal"/>
    <property type="match status" value="1"/>
</dbReference>
<dbReference type="GO" id="GO:0008484">
    <property type="term" value="F:sulfuric ester hydrolase activity"/>
    <property type="evidence" value="ECO:0007669"/>
    <property type="project" value="TreeGrafter"/>
</dbReference>
<dbReference type="PANTHER" id="PTHR45953">
    <property type="entry name" value="IDURONATE 2-SULFATASE"/>
    <property type="match status" value="1"/>
</dbReference>
<dbReference type="InterPro" id="IPR001343">
    <property type="entry name" value="Hemolysn_Ca-bd"/>
</dbReference>
<organism evidence="4 5">
    <name type="scientific">Fertoeibacter niger</name>
    <dbReference type="NCBI Taxonomy" id="2656921"/>
    <lineage>
        <taxon>Bacteria</taxon>
        <taxon>Pseudomonadati</taxon>
        <taxon>Pseudomonadota</taxon>
        <taxon>Alphaproteobacteria</taxon>
        <taxon>Rhodobacterales</taxon>
        <taxon>Paracoccaceae</taxon>
        <taxon>Fertoeibacter</taxon>
    </lineage>
</organism>
<keyword evidence="1" id="KW-0479">Metal-binding</keyword>
<evidence type="ECO:0000313" key="4">
    <source>
        <dbReference type="EMBL" id="NUB46530.1"/>
    </source>
</evidence>
<comment type="caution">
    <text evidence="4">The sequence shown here is derived from an EMBL/GenBank/DDBJ whole genome shotgun (WGS) entry which is preliminary data.</text>
</comment>
<dbReference type="Pfam" id="PF00884">
    <property type="entry name" value="Sulfatase"/>
    <property type="match status" value="1"/>
</dbReference>
<dbReference type="InterPro" id="IPR017850">
    <property type="entry name" value="Alkaline_phosphatase_core_sf"/>
</dbReference>
<evidence type="ECO:0000259" key="3">
    <source>
        <dbReference type="Pfam" id="PF00884"/>
    </source>
</evidence>
<dbReference type="PANTHER" id="PTHR45953:SF1">
    <property type="entry name" value="IDURONATE 2-SULFATASE"/>
    <property type="match status" value="1"/>
</dbReference>
<proteinExistence type="predicted"/>
<evidence type="ECO:0000256" key="2">
    <source>
        <dbReference type="ARBA" id="ARBA00022801"/>
    </source>
</evidence>
<accession>A0A8X8KQR5</accession>
<feature type="domain" description="Sulfatase N-terminal" evidence="3">
    <location>
        <begin position="49"/>
        <end position="377"/>
    </location>
</feature>
<gene>
    <name evidence="4" type="ORF">GEU84_019225</name>
</gene>
<evidence type="ECO:0000313" key="5">
    <source>
        <dbReference type="Proteomes" id="UP000484076"/>
    </source>
</evidence>
<reference evidence="4" key="1">
    <citation type="submission" date="2020-05" db="EMBL/GenBank/DDBJ databases">
        <title>Fertoebacter nigrum gen. nov., sp. nov., a new member of the family Rhodobacteraceae.</title>
        <authorList>
            <person name="Szuroczki S."/>
            <person name="Abbaszade G."/>
            <person name="Buni D."/>
            <person name="Schumann P."/>
            <person name="Toth E."/>
        </authorList>
    </citation>
    <scope>NUCLEOTIDE SEQUENCE</scope>
    <source>
        <strain evidence="4">RG-N-1a</strain>
    </source>
</reference>
<dbReference type="InterPro" id="IPR018511">
    <property type="entry name" value="Hemolysin-typ_Ca-bd_CS"/>
</dbReference>
<dbReference type="Proteomes" id="UP000484076">
    <property type="component" value="Unassembled WGS sequence"/>
</dbReference>
<dbReference type="EMBL" id="WHUT02000016">
    <property type="protein sequence ID" value="NUB46530.1"/>
    <property type="molecule type" value="Genomic_DNA"/>
</dbReference>
<sequence>MPCPIEKRPANGPADRKGKTLAFDPATARQGNICVIWIDDMIDIFNWRHAFGVTIRTPNIDRLMAEGTRFANAYATVPLCAPCRAEIATGLSPFRSGLVDLNRFWRDVLPPTAHWAYDLRRAGFRTFTTGKTDANYKPMPAEYSRILFHEDMPAEDRGRRRGVHAYLDKGPGIEGVNHPDDDGSCDHTFYDHSVASNAVDYLGRADPARRHLIQLGFKHPHYNLTCPDRFYQMYDAAAITWPASAHPDDFHGPQPGMAVYEAAYIVNGQWTPEKAGDDAWRQVVRGYFAACSHVDHEIGRFMDALRASALGGNTTVILLSDNGFNLGTHDSFHKMSQWDSAAHVPLGLWHAGMPGGQVVDCPVSLHNLPKTILDLAGLPPRPAWVSGQSLLPLVDPAFGVYDRTKSPLTAVFGTLSVRPSTPGLTHLRYFRYPNGEEHVYDVVADPGETTNLAGGPDTPALRAELVAAGLHLGLDLRGMERPADGINAMMAMDGAVVLAGGPADNDYWAYGEAAEKIVEGPDGGQDTLWYLAGPDGYTLRVPANIETVRMATVTARNETDSAVGKVVRIVAHPASAIRFEASERVSVHVTGSAGDDVMVGPVYAGAVFEGGAGHDRLVALSGRRNDRHAFYGGAGNDTLTGGNGRDTLDGGPGDDVIRGGDGFNIIHGGPGNDLITDGDHSSEIHTGPGRNRVVSGSGRDQFHVGPGENTITGGEGGVTYHIAWGGVTTITDWRAGDAIRLAGWPGTPDIAQDGPDVVIRLGMSVVVLEGQTDGAALRAALAWAESVGG</sequence>
<dbReference type="AlphaFoldDB" id="A0A8X8KQR5"/>
<dbReference type="GO" id="GO:0005737">
    <property type="term" value="C:cytoplasm"/>
    <property type="evidence" value="ECO:0007669"/>
    <property type="project" value="TreeGrafter"/>
</dbReference>
<dbReference type="PRINTS" id="PR00313">
    <property type="entry name" value="CABNDNGRPT"/>
</dbReference>
<dbReference type="GO" id="GO:0005509">
    <property type="term" value="F:calcium ion binding"/>
    <property type="evidence" value="ECO:0007669"/>
    <property type="project" value="InterPro"/>
</dbReference>
<dbReference type="PROSITE" id="PS00330">
    <property type="entry name" value="HEMOLYSIN_CALCIUM"/>
    <property type="match status" value="1"/>
</dbReference>
<evidence type="ECO:0000256" key="1">
    <source>
        <dbReference type="ARBA" id="ARBA00022723"/>
    </source>
</evidence>
<dbReference type="Pfam" id="PF00353">
    <property type="entry name" value="HemolysinCabind"/>
    <property type="match status" value="2"/>
</dbReference>
<protein>
    <submittedName>
        <fullName evidence="4">Sulfatase-like hydrolase/transferase</fullName>
    </submittedName>
</protein>
<keyword evidence="2 4" id="KW-0378">Hydrolase</keyword>
<dbReference type="Gene3D" id="3.40.720.10">
    <property type="entry name" value="Alkaline Phosphatase, subunit A"/>
    <property type="match status" value="1"/>
</dbReference>